<feature type="compositionally biased region" description="Basic and acidic residues" evidence="2">
    <location>
        <begin position="1"/>
        <end position="24"/>
    </location>
</feature>
<dbReference type="OrthoDB" id="5422202at2"/>
<evidence type="ECO:0000313" key="3">
    <source>
        <dbReference type="EMBL" id="ADV43270.1"/>
    </source>
</evidence>
<dbReference type="HOGENOM" id="CLU_019817_0_0_10"/>
<reference evidence="3 4" key="2">
    <citation type="journal article" date="2011" name="Stand. Genomic Sci.">
        <title>Complete genome sequence of Bacteroides helcogenes type strain (P 36-108).</title>
        <authorList>
            <person name="Pati A."/>
            <person name="Gronow S."/>
            <person name="Zeytun A."/>
            <person name="Lapidus A."/>
            <person name="Nolan M."/>
            <person name="Hammon N."/>
            <person name="Deshpande S."/>
            <person name="Cheng J.F."/>
            <person name="Tapia R."/>
            <person name="Han C."/>
            <person name="Goodwin L."/>
            <person name="Pitluck S."/>
            <person name="Liolios K."/>
            <person name="Pagani I."/>
            <person name="Ivanova N."/>
            <person name="Mavromatis K."/>
            <person name="Chen A."/>
            <person name="Palaniappan K."/>
            <person name="Land M."/>
            <person name="Hauser L."/>
            <person name="Chang Y.J."/>
            <person name="Jeffries C.D."/>
            <person name="Detter J.C."/>
            <person name="Brambilla E."/>
            <person name="Rohde M."/>
            <person name="Goker M."/>
            <person name="Woyke T."/>
            <person name="Bristow J."/>
            <person name="Eisen J.A."/>
            <person name="Markowitz V."/>
            <person name="Hugenholtz P."/>
            <person name="Kyrpides N.C."/>
            <person name="Klenk H.P."/>
            <person name="Lucas S."/>
        </authorList>
    </citation>
    <scope>NUCLEOTIDE SEQUENCE [LARGE SCALE GENOMIC DNA]</scope>
    <source>
        <strain evidence="4">ATCC 35417 / DSM 20613 / JCM 6297 / CCUG 15421 / P 36-108</strain>
    </source>
</reference>
<dbReference type="Proteomes" id="UP000008630">
    <property type="component" value="Chromosome"/>
</dbReference>
<dbReference type="STRING" id="693979.Bache_1260"/>
<evidence type="ECO:0008006" key="5">
    <source>
        <dbReference type="Google" id="ProtNLM"/>
    </source>
</evidence>
<keyword evidence="1" id="KW-0175">Coiled coil</keyword>
<dbReference type="InterPro" id="IPR007139">
    <property type="entry name" value="DUF349"/>
</dbReference>
<keyword evidence="4" id="KW-1185">Reference proteome</keyword>
<evidence type="ECO:0000256" key="1">
    <source>
        <dbReference type="SAM" id="Coils"/>
    </source>
</evidence>
<proteinExistence type="predicted"/>
<evidence type="ECO:0000313" key="4">
    <source>
        <dbReference type="Proteomes" id="UP000008630"/>
    </source>
</evidence>
<dbReference type="EMBL" id="CP002352">
    <property type="protein sequence ID" value="ADV43270.1"/>
    <property type="molecule type" value="Genomic_DNA"/>
</dbReference>
<dbReference type="KEGG" id="bhl:Bache_1260"/>
<feature type="compositionally biased region" description="Low complexity" evidence="2">
    <location>
        <begin position="25"/>
        <end position="37"/>
    </location>
</feature>
<dbReference type="Pfam" id="PF03993">
    <property type="entry name" value="DUF349"/>
    <property type="match status" value="5"/>
</dbReference>
<accession>E6STJ6</accession>
<feature type="coiled-coil region" evidence="1">
    <location>
        <begin position="543"/>
        <end position="612"/>
    </location>
</feature>
<dbReference type="PATRIC" id="fig|693979.3.peg.1335"/>
<reference key="1">
    <citation type="submission" date="2010-11" db="EMBL/GenBank/DDBJ databases">
        <title>The complete genome of Bacteroides helcogenes P 36-108.</title>
        <authorList>
            <consortium name="US DOE Joint Genome Institute (JGI-PGF)"/>
            <person name="Lucas S."/>
            <person name="Copeland A."/>
            <person name="Lapidus A."/>
            <person name="Bruce D."/>
            <person name="Goodwin L."/>
            <person name="Pitluck S."/>
            <person name="Kyrpides N."/>
            <person name="Mavromatis K."/>
            <person name="Ivanova N."/>
            <person name="Zeytun A."/>
            <person name="Brettin T."/>
            <person name="Detter J.C."/>
            <person name="Tapia R."/>
            <person name="Han C."/>
            <person name="Land M."/>
            <person name="Hauser L."/>
            <person name="Markowitz V."/>
            <person name="Cheng J.-F."/>
            <person name="Hugenholtz P."/>
            <person name="Woyke T."/>
            <person name="Wu D."/>
            <person name="Gronow S."/>
            <person name="Wellnitz S."/>
            <person name="Brambilla E."/>
            <person name="Klenk H.-P."/>
            <person name="Eisen J.A."/>
        </authorList>
    </citation>
    <scope>NUCLEOTIDE SEQUENCE</scope>
    <source>
        <strain>P 36-108</strain>
    </source>
</reference>
<dbReference type="eggNOG" id="COG5107">
    <property type="taxonomic scope" value="Bacteria"/>
</dbReference>
<protein>
    <recommendedName>
        <fullName evidence="5">DUF349 domain-containing protein</fullName>
    </recommendedName>
</protein>
<feature type="compositionally biased region" description="Basic and acidic residues" evidence="2">
    <location>
        <begin position="39"/>
        <end position="51"/>
    </location>
</feature>
<gene>
    <name evidence="3" type="ordered locus">Bache_1260</name>
</gene>
<sequence>MTDTHDTNLPEKSMELEEEKKAAEVSEPATTETPAEEMVSEKPAEPAPKLTKEDILSKLKEIAANVENAAKAEIDGLKQAFYKLHNAEQETAKKQFTDNGGLLEEFIPQTDTVEEEFKNTMSVIKEKRSTLTAELEKQKEMNLQIKLSIIEELKELVESPEDANKSYTEFKKLQQQWNEVKLIPQAKVNELWRNYQLYVEKFYDLLKLNNEFREYDFKKNLEIKTHLCEAAEKLANEADVVSAFHQLQKLHQEFRDTGPVAKELREEIWVRFKTASTTVNRRHQQHFEALKETEQHNLDQKTVICEIIEAIDYNELTNFTSWENKTQEIIALQNKWKTIGFASMKMNARVFERFRKACDEFFRKKGEFFKILKEGMNENLEKKRALCEKAEALKDNTDWKATADALTKLQKEWKTIGPVAKKYSDAIWKRFISACDYFFEQKSKATSSQHSVEQENMDKKKAIIEKLGNINEDTDTEEAERLTRELMKEWNNIGHVPFKEKDKLYKQYHSQVDKLFERFNVSVSNKKLSNFKSSISSIQAGGSQTLYREREKLVRTFENMKNELQTYENNLGFLTASSKKGNSLLTEINRKVEKLKADIELVKEKIKVIDENIKNGE</sequence>
<organism evidence="3 4">
    <name type="scientific">Bacteroides helcogenes (strain ATCC 35417 / DSM 20613 / JCM 6297 / CCUG 15421 / P 36-108)</name>
    <dbReference type="NCBI Taxonomy" id="693979"/>
    <lineage>
        <taxon>Bacteria</taxon>
        <taxon>Pseudomonadati</taxon>
        <taxon>Bacteroidota</taxon>
        <taxon>Bacteroidia</taxon>
        <taxon>Bacteroidales</taxon>
        <taxon>Bacteroidaceae</taxon>
        <taxon>Bacteroides</taxon>
    </lineage>
</organism>
<name>E6STJ6_BACT6</name>
<feature type="region of interest" description="Disordered" evidence="2">
    <location>
        <begin position="1"/>
        <end position="51"/>
    </location>
</feature>
<dbReference type="AlphaFoldDB" id="E6STJ6"/>
<dbReference type="RefSeq" id="WP_013546864.1">
    <property type="nucleotide sequence ID" value="NC_014933.1"/>
</dbReference>
<evidence type="ECO:0000256" key="2">
    <source>
        <dbReference type="SAM" id="MobiDB-lite"/>
    </source>
</evidence>